<evidence type="ECO:0000313" key="3">
    <source>
        <dbReference type="Proteomes" id="UP000648075"/>
    </source>
</evidence>
<dbReference type="Proteomes" id="UP000648075">
    <property type="component" value="Unassembled WGS sequence"/>
</dbReference>
<proteinExistence type="predicted"/>
<organism evidence="2 3">
    <name type="scientific">Novosphingobium colocasiae</name>
    <dbReference type="NCBI Taxonomy" id="1256513"/>
    <lineage>
        <taxon>Bacteria</taxon>
        <taxon>Pseudomonadati</taxon>
        <taxon>Pseudomonadota</taxon>
        <taxon>Alphaproteobacteria</taxon>
        <taxon>Sphingomonadales</taxon>
        <taxon>Sphingomonadaceae</taxon>
        <taxon>Novosphingobium</taxon>
    </lineage>
</organism>
<dbReference type="Gene3D" id="3.30.200.20">
    <property type="entry name" value="Phosphorylase Kinase, domain 1"/>
    <property type="match status" value="1"/>
</dbReference>
<name>A0A918PJ11_9SPHN</name>
<evidence type="ECO:0000259" key="1">
    <source>
        <dbReference type="Pfam" id="PF01636"/>
    </source>
</evidence>
<dbReference type="InterPro" id="IPR002575">
    <property type="entry name" value="Aminoglycoside_PTrfase"/>
</dbReference>
<dbReference type="Gene3D" id="3.90.1200.10">
    <property type="match status" value="1"/>
</dbReference>
<dbReference type="CDD" id="cd05154">
    <property type="entry name" value="ACAD10_11_N-like"/>
    <property type="match status" value="1"/>
</dbReference>
<dbReference type="SUPFAM" id="SSF56112">
    <property type="entry name" value="Protein kinase-like (PK-like)"/>
    <property type="match status" value="1"/>
</dbReference>
<protein>
    <submittedName>
        <fullName evidence="2">Aminoglycoside phosphotransferase</fullName>
    </submittedName>
</protein>
<comment type="caution">
    <text evidence="2">The sequence shown here is derived from an EMBL/GenBank/DDBJ whole genome shotgun (WGS) entry which is preliminary data.</text>
</comment>
<sequence>MADVRQLRSHPTDEWIAQMRARYPTEPSIDEALTRRLRKRGQTVSYSSPTLDHVGERLAKFLGSQAEGPVAIRNLQRLTGGASKEQFVFDLDWVRDGEQRVGDRMVLRCEPAASIVETSRRREFELMRFGGSLMPVPPVYWLDEDGSMMGMPSLVSGFVTGTQKPAQVSSNVSGMGIHFPADYRAALAPQYVRYMVALHQAEIPADGLPSFVRPAAGTTEASELLVNWWARIWAEDLYEEAPIATITEHWLRRNAPVLDRASVVHGDFRTGNFLFDEASRSITAVLDWELGYIGDRHGDLGWVITDLYITREAGVPYHCGLFAGTDDLVEQYEAAGGLPIDRKKLAWHKIFCTWKQLVLSLGCALRAGDGRTHQDVLLTWLSGGGYVLSESLRRLLEEHG</sequence>
<evidence type="ECO:0000313" key="2">
    <source>
        <dbReference type="EMBL" id="GGZ11795.1"/>
    </source>
</evidence>
<dbReference type="InterPro" id="IPR011009">
    <property type="entry name" value="Kinase-like_dom_sf"/>
</dbReference>
<dbReference type="EMBL" id="BMZA01000013">
    <property type="protein sequence ID" value="GGZ11795.1"/>
    <property type="molecule type" value="Genomic_DNA"/>
</dbReference>
<reference evidence="2" key="2">
    <citation type="submission" date="2020-09" db="EMBL/GenBank/DDBJ databases">
        <authorList>
            <person name="Sun Q."/>
            <person name="Kim S."/>
        </authorList>
    </citation>
    <scope>NUCLEOTIDE SEQUENCE</scope>
    <source>
        <strain evidence="2">KCTC 32255</strain>
    </source>
</reference>
<dbReference type="AlphaFoldDB" id="A0A918PJ11"/>
<dbReference type="PANTHER" id="PTHR21310">
    <property type="entry name" value="AMINOGLYCOSIDE PHOSPHOTRANSFERASE-RELATED-RELATED"/>
    <property type="match status" value="1"/>
</dbReference>
<dbReference type="InterPro" id="IPR041726">
    <property type="entry name" value="ACAD10_11_N"/>
</dbReference>
<accession>A0A918PJ11</accession>
<dbReference type="PANTHER" id="PTHR21310:SF57">
    <property type="entry name" value="BLR2944 PROTEIN"/>
    <property type="match status" value="1"/>
</dbReference>
<reference evidence="2" key="1">
    <citation type="journal article" date="2014" name="Int. J. Syst. Evol. Microbiol.">
        <title>Complete genome sequence of Corynebacterium casei LMG S-19264T (=DSM 44701T), isolated from a smear-ripened cheese.</title>
        <authorList>
            <consortium name="US DOE Joint Genome Institute (JGI-PGF)"/>
            <person name="Walter F."/>
            <person name="Albersmeier A."/>
            <person name="Kalinowski J."/>
            <person name="Ruckert C."/>
        </authorList>
    </citation>
    <scope>NUCLEOTIDE SEQUENCE</scope>
    <source>
        <strain evidence="2">KCTC 32255</strain>
    </source>
</reference>
<dbReference type="Pfam" id="PF01636">
    <property type="entry name" value="APH"/>
    <property type="match status" value="1"/>
</dbReference>
<gene>
    <name evidence="2" type="ORF">GCM10011614_28370</name>
</gene>
<keyword evidence="3" id="KW-1185">Reference proteome</keyword>
<feature type="domain" description="Aminoglycoside phosphotransferase" evidence="1">
    <location>
        <begin position="94"/>
        <end position="312"/>
    </location>
</feature>
<dbReference type="InterPro" id="IPR051678">
    <property type="entry name" value="AGP_Transferase"/>
</dbReference>